<feature type="transmembrane region" description="Helical" evidence="1">
    <location>
        <begin position="12"/>
        <end position="32"/>
    </location>
</feature>
<evidence type="ECO:0000256" key="1">
    <source>
        <dbReference type="SAM" id="Phobius"/>
    </source>
</evidence>
<gene>
    <name evidence="2" type="ORF">ACFQ21_05230</name>
</gene>
<dbReference type="RefSeq" id="WP_377575816.1">
    <property type="nucleotide sequence ID" value="NZ_JBHTKA010000001.1"/>
</dbReference>
<comment type="caution">
    <text evidence="2">The sequence shown here is derived from an EMBL/GenBank/DDBJ whole genome shotgun (WGS) entry which is preliminary data.</text>
</comment>
<accession>A0ABW3JZW3</accession>
<proteinExistence type="predicted"/>
<reference evidence="3" key="1">
    <citation type="journal article" date="2019" name="Int. J. Syst. Evol. Microbiol.">
        <title>The Global Catalogue of Microorganisms (GCM) 10K type strain sequencing project: providing services to taxonomists for standard genome sequencing and annotation.</title>
        <authorList>
            <consortium name="The Broad Institute Genomics Platform"/>
            <consortium name="The Broad Institute Genome Sequencing Center for Infectious Disease"/>
            <person name="Wu L."/>
            <person name="Ma J."/>
        </authorList>
    </citation>
    <scope>NUCLEOTIDE SEQUENCE [LARGE SCALE GENOMIC DNA]</scope>
    <source>
        <strain evidence="3">CCUG 58938</strain>
    </source>
</reference>
<dbReference type="EMBL" id="JBHTKA010000001">
    <property type="protein sequence ID" value="MFD0998696.1"/>
    <property type="molecule type" value="Genomic_DNA"/>
</dbReference>
<dbReference type="Proteomes" id="UP001597112">
    <property type="component" value="Unassembled WGS sequence"/>
</dbReference>
<keyword evidence="3" id="KW-1185">Reference proteome</keyword>
<feature type="transmembrane region" description="Helical" evidence="1">
    <location>
        <begin position="38"/>
        <end position="64"/>
    </location>
</feature>
<keyword evidence="1" id="KW-0472">Membrane</keyword>
<evidence type="ECO:0000313" key="2">
    <source>
        <dbReference type="EMBL" id="MFD0998696.1"/>
    </source>
</evidence>
<evidence type="ECO:0000313" key="3">
    <source>
        <dbReference type="Proteomes" id="UP001597112"/>
    </source>
</evidence>
<organism evidence="2 3">
    <name type="scientific">Ohtaekwangia kribbensis</name>
    <dbReference type="NCBI Taxonomy" id="688913"/>
    <lineage>
        <taxon>Bacteria</taxon>
        <taxon>Pseudomonadati</taxon>
        <taxon>Bacteroidota</taxon>
        <taxon>Cytophagia</taxon>
        <taxon>Cytophagales</taxon>
        <taxon>Fulvivirgaceae</taxon>
        <taxon>Ohtaekwangia</taxon>
    </lineage>
</organism>
<sequence length="90" mass="10300">MNTTTPTNNSAGNNWFAFLFGAVFNLMAHIDLSFIMDYILQAIAGGIICLAFKIIGDILSPLWLKQKERVRNYARSRKIANRKKKRTHEN</sequence>
<protein>
    <submittedName>
        <fullName evidence="2">Uncharacterized protein</fullName>
    </submittedName>
</protein>
<keyword evidence="1" id="KW-1133">Transmembrane helix</keyword>
<name>A0ABW3JZW3_9BACT</name>
<keyword evidence="1" id="KW-0812">Transmembrane</keyword>